<feature type="domain" description="PepSY" evidence="1">
    <location>
        <begin position="376"/>
        <end position="435"/>
    </location>
</feature>
<reference evidence="5" key="1">
    <citation type="submission" date="2007-10" db="EMBL/GenBank/DDBJ databases">
        <title>Complete genome of Alkaliphilus oremlandii OhILAs.</title>
        <authorList>
            <person name="Copeland A."/>
            <person name="Lucas S."/>
            <person name="Lapidus A."/>
            <person name="Barry K."/>
            <person name="Detter J.C."/>
            <person name="Glavina del Rio T."/>
            <person name="Hammon N."/>
            <person name="Israni S."/>
            <person name="Dalin E."/>
            <person name="Tice H."/>
            <person name="Pitluck S."/>
            <person name="Chain P."/>
            <person name="Malfatti S."/>
            <person name="Shin M."/>
            <person name="Vergez L."/>
            <person name="Schmutz J."/>
            <person name="Larimer F."/>
            <person name="Land M."/>
            <person name="Hauser L."/>
            <person name="Kyrpides N."/>
            <person name="Mikhailova N."/>
            <person name="Stolz J.F."/>
            <person name="Dawson A."/>
            <person name="Fisher E."/>
            <person name="Crable B."/>
            <person name="Perera E."/>
            <person name="Lisak J."/>
            <person name="Ranganathan M."/>
            <person name="Basu P."/>
            <person name="Richardson P."/>
        </authorList>
    </citation>
    <scope>NUCLEOTIDE SEQUENCE [LARGE SCALE GENOMIC DNA]</scope>
    <source>
        <strain evidence="5">OhILAs</strain>
    </source>
</reference>
<dbReference type="Pfam" id="PF20769">
    <property type="entry name" value="YPEB_N"/>
    <property type="match status" value="1"/>
</dbReference>
<evidence type="ECO:0000313" key="4">
    <source>
        <dbReference type="EMBL" id="ABW19607.1"/>
    </source>
</evidence>
<gene>
    <name evidence="4" type="ordered locus">Clos_2071</name>
</gene>
<sequence>MRKYTLPIALSLAMVAVLGWGIYQYNEKNDYHTYLDIQFQRQFYELIGHVENAQVNLSKAMASGSNKDIVKFLNDTVQHSYMAQEKLTQLPFHHGGIRGIEKFLSQLGDYSTAMLNKSLEGVVLEEKELNTMVELHDYAISLSEQLVELQQKVASGGVNFGDLRREGNRNLKELENQMKDFNLITFEERLLEYPELIYDGPFSDHLKDVKPRLEGKEVKEEEVPSIITKAFENHKNDKISVTGQTRYQPLEGYYVSIYNDNTEKGYEATAAVSKKAGKIIWYMNPVQTGKSNIDRTEAVKRAEEFLEKIGYTNMKSTYTMAYEGQIVINFAYEQEDVLIYSDLVKVKVDLGNGNVIGLEAQGYLSNHYERAIKKPAISEDDARERLSSSVTEQSVRLAMIPIPGGKEILTYEFKVKFGKDTYLVYIDAETGEQRRMLLMVDQKDGTLVI</sequence>
<evidence type="ECO:0000259" key="3">
    <source>
        <dbReference type="Pfam" id="PF20769"/>
    </source>
</evidence>
<dbReference type="AlphaFoldDB" id="A8MIH5"/>
<evidence type="ECO:0000259" key="2">
    <source>
        <dbReference type="Pfam" id="PF14620"/>
    </source>
</evidence>
<dbReference type="Pfam" id="PF03413">
    <property type="entry name" value="PepSY"/>
    <property type="match status" value="1"/>
</dbReference>
<dbReference type="InterPro" id="IPR025711">
    <property type="entry name" value="PepSY"/>
</dbReference>
<name>A8MIH5_ALKOO</name>
<proteinExistence type="predicted"/>
<dbReference type="eggNOG" id="COG2959">
    <property type="taxonomic scope" value="Bacteria"/>
</dbReference>
<dbReference type="NCBIfam" id="TIGR02889">
    <property type="entry name" value="spore_YpeB"/>
    <property type="match status" value="1"/>
</dbReference>
<accession>A8MIH5</accession>
<dbReference type="EMBL" id="CP000853">
    <property type="protein sequence ID" value="ABW19607.1"/>
    <property type="molecule type" value="Genomic_DNA"/>
</dbReference>
<dbReference type="HOGENOM" id="CLU_045803_0_0_9"/>
<feature type="domain" description="Sporulation protein YpeB PepSY1 and PepSY2" evidence="2">
    <location>
        <begin position="181"/>
        <end position="372"/>
    </location>
</feature>
<dbReference type="STRING" id="350688.Clos_2071"/>
<feature type="domain" description="Sporulation protein YpeB N-terminal" evidence="3">
    <location>
        <begin position="27"/>
        <end position="162"/>
    </location>
</feature>
<dbReference type="InterPro" id="IPR048402">
    <property type="entry name" value="YpeB_N"/>
</dbReference>
<evidence type="ECO:0000313" key="5">
    <source>
        <dbReference type="Proteomes" id="UP000000269"/>
    </source>
</evidence>
<protein>
    <submittedName>
        <fullName evidence="4">Spore germination YpeB</fullName>
    </submittedName>
</protein>
<dbReference type="KEGG" id="aoe:Clos_2071"/>
<organism evidence="4 5">
    <name type="scientific">Alkaliphilus oremlandii (strain OhILAs)</name>
    <name type="common">Clostridium oremlandii (strain OhILAs)</name>
    <dbReference type="NCBI Taxonomy" id="350688"/>
    <lineage>
        <taxon>Bacteria</taxon>
        <taxon>Bacillati</taxon>
        <taxon>Bacillota</taxon>
        <taxon>Clostridia</taxon>
        <taxon>Peptostreptococcales</taxon>
        <taxon>Natronincolaceae</taxon>
        <taxon>Alkaliphilus</taxon>
    </lineage>
</organism>
<dbReference type="RefSeq" id="WP_012159916.1">
    <property type="nucleotide sequence ID" value="NC_009922.1"/>
</dbReference>
<evidence type="ECO:0000259" key="1">
    <source>
        <dbReference type="Pfam" id="PF03413"/>
    </source>
</evidence>
<dbReference type="OrthoDB" id="2372097at2"/>
<keyword evidence="5" id="KW-1185">Reference proteome</keyword>
<dbReference type="Proteomes" id="UP000000269">
    <property type="component" value="Chromosome"/>
</dbReference>
<dbReference type="InterPro" id="IPR014239">
    <property type="entry name" value="YpeB_PepSY1-2"/>
</dbReference>
<dbReference type="GO" id="GO:0009847">
    <property type="term" value="P:spore germination"/>
    <property type="evidence" value="ECO:0007669"/>
    <property type="project" value="InterPro"/>
</dbReference>
<dbReference type="Pfam" id="PF14620">
    <property type="entry name" value="YPEB_PepSY1-2"/>
    <property type="match status" value="1"/>
</dbReference>